<accession>A0A380C6L4</accession>
<evidence type="ECO:0000313" key="1">
    <source>
        <dbReference type="EMBL" id="SUJ14171.1"/>
    </source>
</evidence>
<reference evidence="1 2" key="1">
    <citation type="submission" date="2018-06" db="EMBL/GenBank/DDBJ databases">
        <authorList>
            <consortium name="Pathogen Informatics"/>
            <person name="Doyle S."/>
        </authorList>
    </citation>
    <scope>NUCLEOTIDE SEQUENCE [LARGE SCALE GENOMIC DNA]</scope>
    <source>
        <strain evidence="2">ATCC 11859 / DSM 33 / NCIB 8841 / NCTC 4822</strain>
    </source>
</reference>
<dbReference type="EMBL" id="UGYZ01000002">
    <property type="protein sequence ID" value="SUJ14171.1"/>
    <property type="molecule type" value="Genomic_DNA"/>
</dbReference>
<name>A0A380C6L4_SPOPA</name>
<protein>
    <recommendedName>
        <fullName evidence="3">YtkA-like domain-containing protein</fullName>
    </recommendedName>
</protein>
<dbReference type="RefSeq" id="WP_256594314.1">
    <property type="nucleotide sequence ID" value="NZ_CP160452.1"/>
</dbReference>
<evidence type="ECO:0008006" key="3">
    <source>
        <dbReference type="Google" id="ProtNLM"/>
    </source>
</evidence>
<keyword evidence="2" id="KW-1185">Reference proteome</keyword>
<organism evidence="1 2">
    <name type="scientific">Sporosarcina pasteurii</name>
    <name type="common">Bacillus pasteurii</name>
    <dbReference type="NCBI Taxonomy" id="1474"/>
    <lineage>
        <taxon>Bacteria</taxon>
        <taxon>Bacillati</taxon>
        <taxon>Bacillota</taxon>
        <taxon>Bacilli</taxon>
        <taxon>Bacillales</taxon>
        <taxon>Caryophanaceae</taxon>
        <taxon>Sporosarcina</taxon>
    </lineage>
</organism>
<proteinExistence type="predicted"/>
<evidence type="ECO:0000313" key="2">
    <source>
        <dbReference type="Proteomes" id="UP000254519"/>
    </source>
</evidence>
<dbReference type="AlphaFoldDB" id="A0A380C6L4"/>
<sequence length="65" mass="7942">MNVRYEIWYEDNSDEHDWVDAKEEKAGEYTALYTFEEAEQYTIIIHVEDEEDLHEHEEHIVDVKL</sequence>
<dbReference type="Proteomes" id="UP000254519">
    <property type="component" value="Unassembled WGS sequence"/>
</dbReference>
<gene>
    <name evidence="1" type="ORF">NCTC4822_02382</name>
</gene>